<protein>
    <submittedName>
        <fullName evidence="11">Acyl-CoA dehydrogenase family protein</fullName>
    </submittedName>
</protein>
<keyword evidence="3 6" id="KW-0285">Flavoprotein</keyword>
<proteinExistence type="inferred from homology"/>
<organism evidence="11 12">
    <name type="scientific">Kingella bonacorsii</name>
    <dbReference type="NCBI Taxonomy" id="2796361"/>
    <lineage>
        <taxon>Bacteria</taxon>
        <taxon>Pseudomonadati</taxon>
        <taxon>Pseudomonadota</taxon>
        <taxon>Betaproteobacteria</taxon>
        <taxon>Neisseriales</taxon>
        <taxon>Neisseriaceae</taxon>
        <taxon>Kingella</taxon>
    </lineage>
</organism>
<evidence type="ECO:0000256" key="5">
    <source>
        <dbReference type="ARBA" id="ARBA00023002"/>
    </source>
</evidence>
<accession>A0ABS1BPX8</accession>
<dbReference type="InterPro" id="IPR037069">
    <property type="entry name" value="AcylCoA_DH/ox_N_sf"/>
</dbReference>
<evidence type="ECO:0000259" key="10">
    <source>
        <dbReference type="Pfam" id="PF12806"/>
    </source>
</evidence>
<dbReference type="InterPro" id="IPR009075">
    <property type="entry name" value="AcylCo_DH/oxidase_C"/>
</dbReference>
<name>A0ABS1BPX8_9NEIS</name>
<evidence type="ECO:0000259" key="8">
    <source>
        <dbReference type="Pfam" id="PF02770"/>
    </source>
</evidence>
<evidence type="ECO:0000256" key="4">
    <source>
        <dbReference type="ARBA" id="ARBA00022827"/>
    </source>
</evidence>
<comment type="cofactor">
    <cofactor evidence="1 6">
        <name>FAD</name>
        <dbReference type="ChEBI" id="CHEBI:57692"/>
    </cofactor>
</comment>
<gene>
    <name evidence="11" type="ORF">JDW22_01445</name>
</gene>
<keyword evidence="4 6" id="KW-0274">FAD</keyword>
<evidence type="ECO:0000313" key="11">
    <source>
        <dbReference type="EMBL" id="MBK0395283.1"/>
    </source>
</evidence>
<dbReference type="Proteomes" id="UP000614058">
    <property type="component" value="Unassembled WGS sequence"/>
</dbReference>
<dbReference type="Gene3D" id="1.10.540.10">
    <property type="entry name" value="Acyl-CoA dehydrogenase/oxidase, N-terminal domain"/>
    <property type="match status" value="1"/>
</dbReference>
<dbReference type="Gene3D" id="1.20.140.10">
    <property type="entry name" value="Butyryl-CoA Dehydrogenase, subunit A, domain 3"/>
    <property type="match status" value="1"/>
</dbReference>
<dbReference type="RefSeq" id="WP_200521208.1">
    <property type="nucleotide sequence ID" value="NZ_JAEHNZ010000001.1"/>
</dbReference>
<dbReference type="SUPFAM" id="SSF47203">
    <property type="entry name" value="Acyl-CoA dehydrogenase C-terminal domain-like"/>
    <property type="match status" value="1"/>
</dbReference>
<dbReference type="InterPro" id="IPR025878">
    <property type="entry name" value="Acyl-CoA_dh-like_C_dom"/>
</dbReference>
<dbReference type="InterPro" id="IPR006091">
    <property type="entry name" value="Acyl-CoA_Oxase/DH_mid-dom"/>
</dbReference>
<evidence type="ECO:0000256" key="2">
    <source>
        <dbReference type="ARBA" id="ARBA00009347"/>
    </source>
</evidence>
<dbReference type="Pfam" id="PF02771">
    <property type="entry name" value="Acyl-CoA_dh_N"/>
    <property type="match status" value="1"/>
</dbReference>
<dbReference type="Pfam" id="PF00441">
    <property type="entry name" value="Acyl-CoA_dh_1"/>
    <property type="match status" value="1"/>
</dbReference>
<feature type="domain" description="Acetyl-CoA dehydrogenase-like C-terminal" evidence="10">
    <location>
        <begin position="474"/>
        <end position="587"/>
    </location>
</feature>
<comment type="similarity">
    <text evidence="2 6">Belongs to the acyl-CoA dehydrogenase family.</text>
</comment>
<dbReference type="InterPro" id="IPR046373">
    <property type="entry name" value="Acyl-CoA_Oxase/DH_mid-dom_sf"/>
</dbReference>
<feature type="domain" description="Acyl-CoA dehydrogenase/oxidase N-terminal" evidence="9">
    <location>
        <begin position="40"/>
        <end position="158"/>
    </location>
</feature>
<dbReference type="InterPro" id="IPR052166">
    <property type="entry name" value="Diverse_Acyl-CoA_DH"/>
</dbReference>
<evidence type="ECO:0000256" key="3">
    <source>
        <dbReference type="ARBA" id="ARBA00022630"/>
    </source>
</evidence>
<evidence type="ECO:0000256" key="6">
    <source>
        <dbReference type="RuleBase" id="RU362125"/>
    </source>
</evidence>
<dbReference type="InterPro" id="IPR009100">
    <property type="entry name" value="AcylCoA_DH/oxidase_NM_dom_sf"/>
</dbReference>
<dbReference type="SUPFAM" id="SSF56645">
    <property type="entry name" value="Acyl-CoA dehydrogenase NM domain-like"/>
    <property type="match status" value="1"/>
</dbReference>
<evidence type="ECO:0000259" key="7">
    <source>
        <dbReference type="Pfam" id="PF00441"/>
    </source>
</evidence>
<evidence type="ECO:0000313" key="12">
    <source>
        <dbReference type="Proteomes" id="UP000614058"/>
    </source>
</evidence>
<dbReference type="PANTHER" id="PTHR42803:SF1">
    <property type="entry name" value="BROAD-SPECIFICITY LINEAR ACYL-COA DEHYDROGENASE FADE5"/>
    <property type="match status" value="1"/>
</dbReference>
<sequence length="598" mass="63309">MRYQAPLNELNFALRTHGKLAEVLQLPATQALELDTDTVAAVLDEAAKFAEQSWAHTNRTGDVHSAKLADGKVHTHADLAAAYRQFCEAGWAGLRAPAEFGGQGLSAVVSAACEEMWCAANLSLSLLPMLTLGAIDAIRKHGSAEQQAAYLPKMCAGQWSGTMNLSEPNAGSDLAHVATQAAPDGNGAYHITGQKIFITWGEQELTENIIHLVLARLPDAAAGVQGISLFIVPKFLINADGSLGARNAVQVVGLEHKLGIHASPTCTMQFDGATGYLVGRAGKGLAYMFTMMKAARLNVGIEGHAVAERAYQNARAYAAERVQGAIDGRDVAIIAHPDVRRMLAVQKATLAAQRALYLRAAALFDLAEGLADNVARKQAERELDFFIPIIKAWLTDNGVLLTNLAIQIYGGAGYVEESGVAQLMRDVRITPIYEGTNGIQAADLAGRKTTGNQGALPLKLLAEGNTLADALAPTAPTLAHALRQAIALAEQSVAHMVDYAQRQPATEGSPFGENAGFAAHAYLQQMGATLGAIELARAYLAAADALAGKQENLFGAAFYHAQQHTAQAYFAHVLPQAAGWAAQVAAVQGLADVPQDWY</sequence>
<evidence type="ECO:0000256" key="1">
    <source>
        <dbReference type="ARBA" id="ARBA00001974"/>
    </source>
</evidence>
<feature type="domain" description="Acyl-CoA dehydrogenase/oxidase C-terminal" evidence="7">
    <location>
        <begin position="282"/>
        <end position="445"/>
    </location>
</feature>
<dbReference type="PANTHER" id="PTHR42803">
    <property type="entry name" value="ACYL-COA DEHYDROGENASE"/>
    <property type="match status" value="1"/>
</dbReference>
<dbReference type="Pfam" id="PF02770">
    <property type="entry name" value="Acyl-CoA_dh_M"/>
    <property type="match status" value="1"/>
</dbReference>
<dbReference type="Pfam" id="PF12806">
    <property type="entry name" value="Acyl-CoA_dh_C"/>
    <property type="match status" value="1"/>
</dbReference>
<dbReference type="InterPro" id="IPR036250">
    <property type="entry name" value="AcylCo_DH-like_C"/>
</dbReference>
<dbReference type="EMBL" id="JAEHNZ010000001">
    <property type="protein sequence ID" value="MBK0395283.1"/>
    <property type="molecule type" value="Genomic_DNA"/>
</dbReference>
<evidence type="ECO:0000259" key="9">
    <source>
        <dbReference type="Pfam" id="PF02771"/>
    </source>
</evidence>
<comment type="caution">
    <text evidence="11">The sequence shown here is derived from an EMBL/GenBank/DDBJ whole genome shotgun (WGS) entry which is preliminary data.</text>
</comment>
<feature type="domain" description="Acyl-CoA oxidase/dehydrogenase middle" evidence="8">
    <location>
        <begin position="163"/>
        <end position="272"/>
    </location>
</feature>
<keyword evidence="12" id="KW-1185">Reference proteome</keyword>
<keyword evidence="5 6" id="KW-0560">Oxidoreductase</keyword>
<dbReference type="Gene3D" id="2.40.110.10">
    <property type="entry name" value="Butyryl-CoA Dehydrogenase, subunit A, domain 2"/>
    <property type="match status" value="1"/>
</dbReference>
<dbReference type="InterPro" id="IPR013786">
    <property type="entry name" value="AcylCoA_DH/ox_N"/>
</dbReference>
<reference evidence="11 12" key="1">
    <citation type="journal article" date="2021" name="Pathogens">
        <title>Isolation and Characterization of Kingella bonacorsii sp. nov., A Novel Kingella Species Detected in a Stable Periodontitis Subject.</title>
        <authorList>
            <person name="Antezack A."/>
            <person name="Boxberger M."/>
            <person name="Rolland C."/>
            <person name="Monnet-Corti V."/>
            <person name="La Scola B."/>
        </authorList>
    </citation>
    <scope>NUCLEOTIDE SEQUENCE [LARGE SCALE GENOMIC DNA]</scope>
    <source>
        <strain evidence="11 12">Marseille-Q4569</strain>
    </source>
</reference>